<gene>
    <name evidence="2" type="ORF">S06H3_49646</name>
</gene>
<evidence type="ECO:0000313" key="2">
    <source>
        <dbReference type="EMBL" id="GAI36802.1"/>
    </source>
</evidence>
<evidence type="ECO:0000256" key="1">
    <source>
        <dbReference type="ARBA" id="ARBA00022729"/>
    </source>
</evidence>
<dbReference type="PANTHER" id="PTHR33376:SF15">
    <property type="entry name" value="BLL6794 PROTEIN"/>
    <property type="match status" value="1"/>
</dbReference>
<dbReference type="EMBL" id="BARV01031362">
    <property type="protein sequence ID" value="GAI36802.1"/>
    <property type="molecule type" value="Genomic_DNA"/>
</dbReference>
<dbReference type="PANTHER" id="PTHR33376">
    <property type="match status" value="1"/>
</dbReference>
<dbReference type="InterPro" id="IPR038404">
    <property type="entry name" value="TRAP_DctP_sf"/>
</dbReference>
<dbReference type="PROSITE" id="PS51257">
    <property type="entry name" value="PROKAR_LIPOPROTEIN"/>
    <property type="match status" value="1"/>
</dbReference>
<name>X1MYJ0_9ZZZZ</name>
<sequence length="195" mass="20920">MRKNVIVICVAFVMVALLFGACQAGPTAEKPVELSYSNFFPPTHANSVAAESWIAEIEKRTGGRVKITYYPGGTLTPAPQCYDGVVQGISDIGMTCLAYTRGRFPLMEGVDLPLGYPSGTVATRTVNDIYQKYQPAELADTHTLYFHAHGPGLLHSESPVRTLEDIKGMKIRCTGLAAKIVEALGGTPVAMAQGE</sequence>
<dbReference type="InterPro" id="IPR018389">
    <property type="entry name" value="DctP_fam"/>
</dbReference>
<proteinExistence type="predicted"/>
<protein>
    <recommendedName>
        <fullName evidence="3">C4-dicarboxylate ABC transporter substrate-binding protein</fullName>
    </recommendedName>
</protein>
<dbReference type="GO" id="GO:0055085">
    <property type="term" value="P:transmembrane transport"/>
    <property type="evidence" value="ECO:0007669"/>
    <property type="project" value="InterPro"/>
</dbReference>
<organism evidence="2">
    <name type="scientific">marine sediment metagenome</name>
    <dbReference type="NCBI Taxonomy" id="412755"/>
    <lineage>
        <taxon>unclassified sequences</taxon>
        <taxon>metagenomes</taxon>
        <taxon>ecological metagenomes</taxon>
    </lineage>
</organism>
<keyword evidence="1" id="KW-0732">Signal</keyword>
<feature type="non-terminal residue" evidence="2">
    <location>
        <position position="195"/>
    </location>
</feature>
<dbReference type="Pfam" id="PF03480">
    <property type="entry name" value="DctP"/>
    <property type="match status" value="1"/>
</dbReference>
<dbReference type="Gene3D" id="3.40.190.170">
    <property type="entry name" value="Bacterial extracellular solute-binding protein, family 7"/>
    <property type="match status" value="1"/>
</dbReference>
<dbReference type="AlphaFoldDB" id="X1MYJ0"/>
<comment type="caution">
    <text evidence="2">The sequence shown here is derived from an EMBL/GenBank/DDBJ whole genome shotgun (WGS) entry which is preliminary data.</text>
</comment>
<evidence type="ECO:0008006" key="3">
    <source>
        <dbReference type="Google" id="ProtNLM"/>
    </source>
</evidence>
<accession>X1MYJ0</accession>
<reference evidence="2" key="1">
    <citation type="journal article" date="2014" name="Front. Microbiol.">
        <title>High frequency of phylogenetically diverse reductive dehalogenase-homologous genes in deep subseafloor sedimentary metagenomes.</title>
        <authorList>
            <person name="Kawai M."/>
            <person name="Futagami T."/>
            <person name="Toyoda A."/>
            <person name="Takaki Y."/>
            <person name="Nishi S."/>
            <person name="Hori S."/>
            <person name="Arai W."/>
            <person name="Tsubouchi T."/>
            <person name="Morono Y."/>
            <person name="Uchiyama I."/>
            <person name="Ito T."/>
            <person name="Fujiyama A."/>
            <person name="Inagaki F."/>
            <person name="Takami H."/>
        </authorList>
    </citation>
    <scope>NUCLEOTIDE SEQUENCE</scope>
    <source>
        <strain evidence="2">Expedition CK06-06</strain>
    </source>
</reference>